<feature type="chain" id="PRO_5040218432" evidence="1">
    <location>
        <begin position="19"/>
        <end position="94"/>
    </location>
</feature>
<dbReference type="Proteomes" id="UP001152888">
    <property type="component" value="Unassembled WGS sequence"/>
</dbReference>
<keyword evidence="1" id="KW-0732">Signal</keyword>
<name>A0A9P0JXP6_ACAOB</name>
<comment type="caution">
    <text evidence="2">The sequence shown here is derived from an EMBL/GenBank/DDBJ whole genome shotgun (WGS) entry which is preliminary data.</text>
</comment>
<accession>A0A9P0JXP6</accession>
<proteinExistence type="predicted"/>
<organism evidence="2 3">
    <name type="scientific">Acanthoscelides obtectus</name>
    <name type="common">Bean weevil</name>
    <name type="synonym">Bruchus obtectus</name>
    <dbReference type="NCBI Taxonomy" id="200917"/>
    <lineage>
        <taxon>Eukaryota</taxon>
        <taxon>Metazoa</taxon>
        <taxon>Ecdysozoa</taxon>
        <taxon>Arthropoda</taxon>
        <taxon>Hexapoda</taxon>
        <taxon>Insecta</taxon>
        <taxon>Pterygota</taxon>
        <taxon>Neoptera</taxon>
        <taxon>Endopterygota</taxon>
        <taxon>Coleoptera</taxon>
        <taxon>Polyphaga</taxon>
        <taxon>Cucujiformia</taxon>
        <taxon>Chrysomeloidea</taxon>
        <taxon>Chrysomelidae</taxon>
        <taxon>Bruchinae</taxon>
        <taxon>Bruchini</taxon>
        <taxon>Acanthoscelides</taxon>
    </lineage>
</organism>
<evidence type="ECO:0000313" key="3">
    <source>
        <dbReference type="Proteomes" id="UP001152888"/>
    </source>
</evidence>
<dbReference type="OrthoDB" id="8890589at2759"/>
<evidence type="ECO:0000256" key="1">
    <source>
        <dbReference type="SAM" id="SignalP"/>
    </source>
</evidence>
<dbReference type="EMBL" id="CAKOFQ010006701">
    <property type="protein sequence ID" value="CAH1962355.1"/>
    <property type="molecule type" value="Genomic_DNA"/>
</dbReference>
<gene>
    <name evidence="2" type="ORF">ACAOBT_LOCUS4640</name>
</gene>
<evidence type="ECO:0000313" key="2">
    <source>
        <dbReference type="EMBL" id="CAH1962355.1"/>
    </source>
</evidence>
<dbReference type="AlphaFoldDB" id="A0A9P0JXP6"/>
<protein>
    <submittedName>
        <fullName evidence="2">Uncharacterized protein</fullName>
    </submittedName>
</protein>
<keyword evidence="3" id="KW-1185">Reference proteome</keyword>
<feature type="signal peptide" evidence="1">
    <location>
        <begin position="1"/>
        <end position="18"/>
    </location>
</feature>
<sequence length="94" mass="9867">MVALTTLIAAVAIGKAAAGTPGGGSYLGDVNVSAILDSFSASYDKRVRPNYGGSCSPFKNDLTIGYSQANRDLKALKTDKDYLVAEILHAIKQM</sequence>
<reference evidence="2" key="1">
    <citation type="submission" date="2022-03" db="EMBL/GenBank/DDBJ databases">
        <authorList>
            <person name="Sayadi A."/>
        </authorList>
    </citation>
    <scope>NUCLEOTIDE SEQUENCE</scope>
</reference>